<gene>
    <name evidence="2" type="ORF">ABZ508_27315</name>
</gene>
<sequence length="1682" mass="179177">MSTTITTTTTAPVAAPDLAPAAEAALLLDAGAVLPTGTEGAGPDAVDLTARVYRHPGLPEGRVVVRLAAAELGAAEDLAAGFLGLVPDADPAVVGLGRRQALGFPEWVLVHHPEDGHHALALVPELEGVARRAKTKPKAALEAVQELADRLAASLPHFLPVFYEEAARVFLAVENPTYAAQLFTKARKSEANHGLTIDEDRLDAAFLEFALAGALPVRVLTSYAKELELRVPAPQAYERFRRLCVRRTAGGMVPSAQVAAALRRLARAAGLDPSLSEQDYLAELLPLPATLRAATGWWKTHRPALVALARREPAVRGTLLNAMPQSDDYNGGETTQLWLDILHESGATAGLIRAAVPAEERSADGTAGWLERFHAARHTGWGRRPTLPVLLDVVERAADRLRAELAEPGREKGLRIGVQDADLLDLLLCLDVPVADPVEQAALNLEDWALADERRDLRGLAADARFRTAFTRALSALGDHDTARTVMRRLAGSPGGRPVLADWVRDVARATAGTGLPGFPQAVERLTWLPAEALVLAEEEVAAAGATDLGALLARTLRGGLFEELAWPAWEEALAELAPHRNSDLTVVTAWPHLIVANQRQVRVLDADSTVLVHDLRIPAGTQRTVGFHYVDGALLVCWRPWHGNGAAQAYWHTAPDRVFSLDTGKNPWRLSFQLAGLPLPGGGRATGAGVLHRGDTGLPEERPIISDGRSYWTWQTREEAAHGARTDRDGGPTDGGRTDGERPAAAGWVEYDPADGTTGRRSLPAFLTDAVEGHPRGSTLLPDVSWLRPAPTVEGSVLGAPVDGLLGWRVVRLPGGGWQAGDTAGRTVTVPGGGDFPLAAVTFPGDDRPRSLSAHWREFRLTDPDGAVTAESRCHAGHGAPGGPAPKLPPTDHWFCLRPRDPHGSLALRAVDRDTAARLLATAADATTDDELPALVTAALPGVTDPILVQGIVSVLLFALTQRATLDGITARLASAVRGDTVRRTPRGPADRVLDEALNGLTGTMRYGWSGGEDDGVSQALHAFTTAAADTGAAAAPRRLHTEMPALPHSVLPWTSLLDHPAALAYRAAAAGTSEEHRTALLALLTQVDQAGLASAATGRWRRVVVHLAQQELRRADGTLHNAHHQSVLPLGGGAFLATTEYCAQVTGGFEIGALQHDPASRFAVPEPYVPRSGSPVGDPAREAGWLTDFLTAATERGAAPWLPEAAEEFVRLTGASSTVARLVVAGLPGLDAYERGFLTAEQRSLLGVKVAEAAVAREDIRTLTGEVRRRLVAALLPADPARLWTDGPDVAAAAEVWNRCVGRRTPLPEWLITEAHSHLKGSWPALRALPAVLDPASSPALGTDVAWTVKGDRIAPQQPAAPGTTGGRADSDDRFTADVLTGAVATLAWLAHRLPAGHPLRAQLPPALTAVRRRLAFPELMLNLRGYVALGPFRKAAGAPTRTTEHFEQYGAVVMATHDDQPMPAVYPALLDSAGSDPYLPLLRNADQNLLPVEAALRIVADPRFAALLADPGAPVAGATDAEGTWWHQDPSRSVPGLVAEAATTYGLGTDAAALYLMLLAMPDPTDRNTARWTGWKPARAKAARAELAATDLVVAARRTRAGRGLFLPGGWVEAHAPAVPLEQWKAPLFDLLADRTAHLGVLVPTEPAAELYGRAWQRIREGDTPRFAELKVRRRARRR</sequence>
<feature type="region of interest" description="Disordered" evidence="1">
    <location>
        <begin position="1355"/>
        <end position="1374"/>
    </location>
</feature>
<reference evidence="2 3" key="1">
    <citation type="submission" date="2024-06" db="EMBL/GenBank/DDBJ databases">
        <title>The Natural Products Discovery Center: Release of the First 8490 Sequenced Strains for Exploring Actinobacteria Biosynthetic Diversity.</title>
        <authorList>
            <person name="Kalkreuter E."/>
            <person name="Kautsar S.A."/>
            <person name="Yang D."/>
            <person name="Bader C.D."/>
            <person name="Teijaro C.N."/>
            <person name="Fluegel L."/>
            <person name="Davis C.M."/>
            <person name="Simpson J.R."/>
            <person name="Lauterbach L."/>
            <person name="Steele A.D."/>
            <person name="Gui C."/>
            <person name="Meng S."/>
            <person name="Li G."/>
            <person name="Viehrig K."/>
            <person name="Ye F."/>
            <person name="Su P."/>
            <person name="Kiefer A.F."/>
            <person name="Nichols A."/>
            <person name="Cepeda A.J."/>
            <person name="Yan W."/>
            <person name="Fan B."/>
            <person name="Jiang Y."/>
            <person name="Adhikari A."/>
            <person name="Zheng C.-J."/>
            <person name="Schuster L."/>
            <person name="Cowan T.M."/>
            <person name="Smanski M.J."/>
            <person name="Chevrette M.G."/>
            <person name="De Carvalho L.P.S."/>
            <person name="Shen B."/>
        </authorList>
    </citation>
    <scope>NUCLEOTIDE SEQUENCE [LARGE SCALE GENOMIC DNA]</scope>
    <source>
        <strain evidence="2 3">NPDC006337</strain>
    </source>
</reference>
<accession>A0ABV2WCL2</accession>
<dbReference type="Proteomes" id="UP001550378">
    <property type="component" value="Unassembled WGS sequence"/>
</dbReference>
<protein>
    <submittedName>
        <fullName evidence="2">DNA-binding protein</fullName>
    </submittedName>
</protein>
<feature type="region of interest" description="Disordered" evidence="1">
    <location>
        <begin position="719"/>
        <end position="756"/>
    </location>
</feature>
<feature type="compositionally biased region" description="Basic and acidic residues" evidence="1">
    <location>
        <begin position="719"/>
        <end position="743"/>
    </location>
</feature>
<organism evidence="2 3">
    <name type="scientific">Streptomyces lavendulocolor</name>
    <dbReference type="NCBI Taxonomy" id="67316"/>
    <lineage>
        <taxon>Bacteria</taxon>
        <taxon>Bacillati</taxon>
        <taxon>Actinomycetota</taxon>
        <taxon>Actinomycetes</taxon>
        <taxon>Kitasatosporales</taxon>
        <taxon>Streptomycetaceae</taxon>
        <taxon>Streptomyces</taxon>
    </lineage>
</organism>
<proteinExistence type="predicted"/>
<keyword evidence="2" id="KW-0238">DNA-binding</keyword>
<evidence type="ECO:0000313" key="2">
    <source>
        <dbReference type="EMBL" id="MEU0711076.1"/>
    </source>
</evidence>
<evidence type="ECO:0000256" key="1">
    <source>
        <dbReference type="SAM" id="MobiDB-lite"/>
    </source>
</evidence>
<keyword evidence="3" id="KW-1185">Reference proteome</keyword>
<dbReference type="GO" id="GO:0003677">
    <property type="term" value="F:DNA binding"/>
    <property type="evidence" value="ECO:0007669"/>
    <property type="project" value="UniProtKB-KW"/>
</dbReference>
<dbReference type="RefSeq" id="WP_359806476.1">
    <property type="nucleotide sequence ID" value="NZ_JBEXZQ010000027.1"/>
</dbReference>
<comment type="caution">
    <text evidence="2">The sequence shown here is derived from an EMBL/GenBank/DDBJ whole genome shotgun (WGS) entry which is preliminary data.</text>
</comment>
<name>A0ABV2WCL2_9ACTN</name>
<evidence type="ECO:0000313" key="3">
    <source>
        <dbReference type="Proteomes" id="UP001550378"/>
    </source>
</evidence>
<dbReference type="EMBL" id="JBEXZR010000031">
    <property type="protein sequence ID" value="MEU0711076.1"/>
    <property type="molecule type" value="Genomic_DNA"/>
</dbReference>